<dbReference type="InterPro" id="IPR007533">
    <property type="entry name" value="Cyt_c_oxidase_assmbl_CtaG"/>
</dbReference>
<dbReference type="NCBIfam" id="NF003465">
    <property type="entry name" value="PRK05089.1"/>
    <property type="match status" value="1"/>
</dbReference>
<dbReference type="GO" id="GO:0008535">
    <property type="term" value="P:respiratory chain complex IV assembly"/>
    <property type="evidence" value="ECO:0007669"/>
    <property type="project" value="UniProtKB-UniRule"/>
</dbReference>
<keyword evidence="6 12" id="KW-0997">Cell inner membrane</keyword>
<sequence length="198" mass="21843">MTAPESPRKPDNARLVRRLVAVVVVMGALSWAAVPFYSWFCQVTGFAGTTQVATKGADRVLDDMVTVRFDANVMPNLGWTFRPMQTEMKVRIGETSMAFYEAVNTSDETVTGTASYNVSPDAAGYFFEKIACFCFTEQTLAPGERIEMPLTFFVSPDMVDDRDAGRIRDITLSYTFFRSDAQKSARADVAAPPATAQN</sequence>
<feature type="topological domain" description="Periplasmic" evidence="12">
    <location>
        <begin position="34"/>
        <end position="198"/>
    </location>
</feature>
<dbReference type="STRING" id="1545044.SAMN05444276_101569"/>
<gene>
    <name evidence="12" type="primary">ctaG</name>
    <name evidence="13" type="ORF">SAMN05444276_101569</name>
</gene>
<dbReference type="Proteomes" id="UP000182944">
    <property type="component" value="Unassembled WGS sequence"/>
</dbReference>
<reference evidence="14" key="1">
    <citation type="submission" date="2016-10" db="EMBL/GenBank/DDBJ databases">
        <authorList>
            <person name="Varghese N."/>
            <person name="Submissions S."/>
        </authorList>
    </citation>
    <scope>NUCLEOTIDE SEQUENCE [LARGE SCALE GENOMIC DNA]</scope>
    <source>
        <strain evidence="14">DSM 29303</strain>
    </source>
</reference>
<accession>A0A1H2SAC2</accession>
<evidence type="ECO:0000256" key="4">
    <source>
        <dbReference type="ARBA" id="ARBA00015384"/>
    </source>
</evidence>
<dbReference type="RefSeq" id="WP_052176550.1">
    <property type="nucleotide sequence ID" value="NZ_FNNA01000001.1"/>
</dbReference>
<comment type="subcellular location">
    <subcellularLocation>
        <location evidence="2 12">Cell inner membrane</location>
        <topology evidence="2 12">Single-pass type II membrane protein</topology>
        <orientation evidence="2 12">Periplasmic side</orientation>
    </subcellularLocation>
</comment>
<dbReference type="Pfam" id="PF04442">
    <property type="entry name" value="CtaG_Cox11"/>
    <property type="match status" value="1"/>
</dbReference>
<evidence type="ECO:0000256" key="6">
    <source>
        <dbReference type="ARBA" id="ARBA00022519"/>
    </source>
</evidence>
<evidence type="ECO:0000256" key="12">
    <source>
        <dbReference type="HAMAP-Rule" id="MF_00155"/>
    </source>
</evidence>
<dbReference type="PANTHER" id="PTHR21320">
    <property type="entry name" value="CYTOCHROME C OXIDASE ASSEMBLY PROTEIN COX11-RELATED"/>
    <property type="match status" value="1"/>
</dbReference>
<dbReference type="FunFam" id="2.60.370.10:FF:000001">
    <property type="entry name" value="COX11 cytochrome c oxidase assembly homolog"/>
    <property type="match status" value="1"/>
</dbReference>
<keyword evidence="14" id="KW-1185">Reference proteome</keyword>
<keyword evidence="9 12" id="KW-1133">Transmembrane helix</keyword>
<evidence type="ECO:0000256" key="9">
    <source>
        <dbReference type="ARBA" id="ARBA00022989"/>
    </source>
</evidence>
<evidence type="ECO:0000256" key="2">
    <source>
        <dbReference type="ARBA" id="ARBA00004382"/>
    </source>
</evidence>
<dbReference type="EMBL" id="FNNA01000001">
    <property type="protein sequence ID" value="SDW28556.1"/>
    <property type="molecule type" value="Genomic_DNA"/>
</dbReference>
<evidence type="ECO:0000256" key="3">
    <source>
        <dbReference type="ARBA" id="ARBA00009620"/>
    </source>
</evidence>
<dbReference type="PIRSF" id="PIRSF005413">
    <property type="entry name" value="COX11"/>
    <property type="match status" value="1"/>
</dbReference>
<keyword evidence="10 12" id="KW-0186">Copper</keyword>
<comment type="function">
    <text evidence="1 12">Exerts its effect at some terminal stage of cytochrome c oxidase synthesis, probably by being involved in the insertion of the copper B into subunit I.</text>
</comment>
<keyword evidence="11 12" id="KW-0472">Membrane</keyword>
<name>A0A1H2SAC2_9RHOB</name>
<evidence type="ECO:0000313" key="13">
    <source>
        <dbReference type="EMBL" id="SDW28556.1"/>
    </source>
</evidence>
<evidence type="ECO:0000256" key="11">
    <source>
        <dbReference type="ARBA" id="ARBA00023136"/>
    </source>
</evidence>
<dbReference type="Gene3D" id="2.60.370.10">
    <property type="entry name" value="Ctag/Cox11"/>
    <property type="match status" value="1"/>
</dbReference>
<proteinExistence type="inferred from homology"/>
<keyword evidence="5 12" id="KW-1003">Cell membrane</keyword>
<evidence type="ECO:0000313" key="14">
    <source>
        <dbReference type="Proteomes" id="UP000182944"/>
    </source>
</evidence>
<evidence type="ECO:0000256" key="7">
    <source>
        <dbReference type="ARBA" id="ARBA00022692"/>
    </source>
</evidence>
<protein>
    <recommendedName>
        <fullName evidence="4 12">Cytochrome c oxidase assembly protein CtaG</fullName>
    </recommendedName>
</protein>
<dbReference type="PANTHER" id="PTHR21320:SF3">
    <property type="entry name" value="CYTOCHROME C OXIDASE ASSEMBLY PROTEIN COX11, MITOCHONDRIAL-RELATED"/>
    <property type="match status" value="1"/>
</dbReference>
<dbReference type="OrthoDB" id="9804841at2"/>
<dbReference type="InterPro" id="IPR023471">
    <property type="entry name" value="CtaG/Cox11_dom_sf"/>
</dbReference>
<dbReference type="HAMAP" id="MF_00155">
    <property type="entry name" value="CtaG"/>
    <property type="match status" value="1"/>
</dbReference>
<keyword evidence="8 12" id="KW-0735">Signal-anchor</keyword>
<evidence type="ECO:0000256" key="5">
    <source>
        <dbReference type="ARBA" id="ARBA00022475"/>
    </source>
</evidence>
<organism evidence="13 14">
    <name type="scientific">Paracoccus sanguinis</name>
    <dbReference type="NCBI Taxonomy" id="1545044"/>
    <lineage>
        <taxon>Bacteria</taxon>
        <taxon>Pseudomonadati</taxon>
        <taxon>Pseudomonadota</taxon>
        <taxon>Alphaproteobacteria</taxon>
        <taxon>Rhodobacterales</taxon>
        <taxon>Paracoccaceae</taxon>
        <taxon>Paracoccus</taxon>
    </lineage>
</organism>
<keyword evidence="7 12" id="KW-0812">Transmembrane</keyword>
<evidence type="ECO:0000256" key="8">
    <source>
        <dbReference type="ARBA" id="ARBA00022968"/>
    </source>
</evidence>
<feature type="topological domain" description="Cytoplasmic" evidence="12">
    <location>
        <begin position="1"/>
        <end position="11"/>
    </location>
</feature>
<evidence type="ECO:0000256" key="1">
    <source>
        <dbReference type="ARBA" id="ARBA00004007"/>
    </source>
</evidence>
<comment type="similarity">
    <text evidence="3 12">Belongs to the COX11/CtaG family.</text>
</comment>
<evidence type="ECO:0000256" key="10">
    <source>
        <dbReference type="ARBA" id="ARBA00023008"/>
    </source>
</evidence>
<dbReference type="GO" id="GO:0005507">
    <property type="term" value="F:copper ion binding"/>
    <property type="evidence" value="ECO:0007669"/>
    <property type="project" value="InterPro"/>
</dbReference>
<dbReference type="SUPFAM" id="SSF110111">
    <property type="entry name" value="Ctag/Cox11"/>
    <property type="match status" value="1"/>
</dbReference>
<dbReference type="GO" id="GO:0005886">
    <property type="term" value="C:plasma membrane"/>
    <property type="evidence" value="ECO:0007669"/>
    <property type="project" value="UniProtKB-SubCell"/>
</dbReference>
<dbReference type="AlphaFoldDB" id="A0A1H2SAC2"/>